<feature type="region of interest" description="Disordered" evidence="1">
    <location>
        <begin position="421"/>
        <end position="445"/>
    </location>
</feature>
<evidence type="ECO:0000256" key="1">
    <source>
        <dbReference type="SAM" id="MobiDB-lite"/>
    </source>
</evidence>
<reference evidence="2 3" key="1">
    <citation type="submission" date="2015-07" db="EMBL/GenBank/DDBJ databases">
        <authorList>
            <person name="Noorani M."/>
        </authorList>
    </citation>
    <scope>NUCLEOTIDE SEQUENCE [LARGE SCALE GENOMIC DNA]</scope>
    <source>
        <strain evidence="2">BBA 69670</strain>
    </source>
</reference>
<gene>
    <name evidence="2" type="ORF">RSOLAG22IIIB_07695</name>
</gene>
<keyword evidence="2" id="KW-0808">Transferase</keyword>
<sequence length="482" mass="55116">MEHMSVAGTMVESTLVVNPELCAPSALPATKCSLESNYLVLRLENNLPLQTPSATIHSESPAPLTLDDLPEEVIAHVFFILINDASPGSQREQPIKTTIQSIYRYLFILSSVCSDWRRICLSRSAFWSLIPFYRDWKDSESMLNLCLERAGGSDIHLGGGLTYGREQKLLELIPNYGPRIRTLNVYAETPDKLPRVVAALQEHSSPGRLSSLCLTNYQMIQDHDYHHTWPLLFPLASPEHDRFNLFAESLSSLRLWGFKLNWSQLRFSDLVDLQIQHIRVENISEVADLLFAIGSAPKLRSLQEYLIRYTTDLTALKESAPQGYNIDTLMTSRKWIRDCDLLRSFLKALPTIKTLNIAQCEFTKEIFQALVRPTESDPGSETDFPRIHRLHIMDSTFDCSDLDGLQEVVTSHRIQELKLGGSMDRRKSDRASTPEGWVRFEDPKDDERTTSTVSWLRDNVPKFLLVKRFQDLPDYDFQTYDS</sequence>
<dbReference type="InterPro" id="IPR032675">
    <property type="entry name" value="LRR_dom_sf"/>
</dbReference>
<evidence type="ECO:0000313" key="2">
    <source>
        <dbReference type="EMBL" id="CUA68016.1"/>
    </source>
</evidence>
<feature type="compositionally biased region" description="Basic and acidic residues" evidence="1">
    <location>
        <begin position="423"/>
        <end position="445"/>
    </location>
</feature>
<dbReference type="Proteomes" id="UP000044841">
    <property type="component" value="Unassembled WGS sequence"/>
</dbReference>
<evidence type="ECO:0000313" key="3">
    <source>
        <dbReference type="Proteomes" id="UP000044841"/>
    </source>
</evidence>
<keyword evidence="3" id="KW-1185">Reference proteome</keyword>
<dbReference type="Gene3D" id="3.80.10.10">
    <property type="entry name" value="Ribonuclease Inhibitor"/>
    <property type="match status" value="1"/>
</dbReference>
<dbReference type="SUPFAM" id="SSF52047">
    <property type="entry name" value="RNI-like"/>
    <property type="match status" value="1"/>
</dbReference>
<dbReference type="GO" id="GO:0016740">
    <property type="term" value="F:transferase activity"/>
    <property type="evidence" value="ECO:0007669"/>
    <property type="project" value="UniProtKB-KW"/>
</dbReference>
<organism evidence="2 3">
    <name type="scientific">Rhizoctonia solani</name>
    <dbReference type="NCBI Taxonomy" id="456999"/>
    <lineage>
        <taxon>Eukaryota</taxon>
        <taxon>Fungi</taxon>
        <taxon>Dikarya</taxon>
        <taxon>Basidiomycota</taxon>
        <taxon>Agaricomycotina</taxon>
        <taxon>Agaricomycetes</taxon>
        <taxon>Cantharellales</taxon>
        <taxon>Ceratobasidiaceae</taxon>
        <taxon>Rhizoctonia</taxon>
    </lineage>
</organism>
<dbReference type="AlphaFoldDB" id="A0A0K6FP62"/>
<protein>
    <submittedName>
        <fullName evidence="2">UDP-glycosyltransferase 85A1</fullName>
    </submittedName>
</protein>
<accession>A0A0K6FP62</accession>
<name>A0A0K6FP62_9AGAM</name>
<dbReference type="EMBL" id="CYGV01000302">
    <property type="protein sequence ID" value="CUA68016.1"/>
    <property type="molecule type" value="Genomic_DNA"/>
</dbReference>
<proteinExistence type="predicted"/>